<dbReference type="PROSITE" id="PS00160">
    <property type="entry name" value="ALDOLASE_KDPG_KHG_2"/>
    <property type="match status" value="1"/>
</dbReference>
<evidence type="ECO:0000313" key="11">
    <source>
        <dbReference type="Proteomes" id="UP000632659"/>
    </source>
</evidence>
<evidence type="ECO:0000256" key="3">
    <source>
        <dbReference type="ARBA" id="ARBA00006906"/>
    </source>
</evidence>
<evidence type="ECO:0000256" key="1">
    <source>
        <dbReference type="ARBA" id="ARBA00000654"/>
    </source>
</evidence>
<dbReference type="EMBL" id="JACRTL010000010">
    <property type="protein sequence ID" value="MBC8612015.1"/>
    <property type="molecule type" value="Genomic_DNA"/>
</dbReference>
<evidence type="ECO:0000256" key="2">
    <source>
        <dbReference type="ARBA" id="ARBA00004736"/>
    </source>
</evidence>
<reference evidence="10" key="1">
    <citation type="submission" date="2020-08" db="EMBL/GenBank/DDBJ databases">
        <title>Genome public.</title>
        <authorList>
            <person name="Liu C."/>
            <person name="Sun Q."/>
        </authorList>
    </citation>
    <scope>NUCLEOTIDE SEQUENCE</scope>
    <source>
        <strain evidence="10">NSJ-15</strain>
    </source>
</reference>
<proteinExistence type="inferred from homology"/>
<evidence type="ECO:0000256" key="4">
    <source>
        <dbReference type="ARBA" id="ARBA00011233"/>
    </source>
</evidence>
<dbReference type="AlphaFoldDB" id="A0A8J6P928"/>
<name>A0A8J6P928_9FIRM</name>
<dbReference type="EC" id="4.1.2.14" evidence="5"/>
<evidence type="ECO:0000256" key="5">
    <source>
        <dbReference type="ARBA" id="ARBA00013063"/>
    </source>
</evidence>
<dbReference type="PANTHER" id="PTHR30246:SF1">
    <property type="entry name" value="2-DEHYDRO-3-DEOXY-6-PHOSPHOGALACTONATE ALDOLASE-RELATED"/>
    <property type="match status" value="1"/>
</dbReference>
<dbReference type="GO" id="GO:0008675">
    <property type="term" value="F:2-dehydro-3-deoxy-phosphogluconate aldolase activity"/>
    <property type="evidence" value="ECO:0007669"/>
    <property type="project" value="UniProtKB-EC"/>
</dbReference>
<protein>
    <recommendedName>
        <fullName evidence="5">2-dehydro-3-deoxy-phosphogluconate aldolase</fullName>
        <ecNumber evidence="5">4.1.2.14</ecNumber>
    </recommendedName>
</protein>
<comment type="pathway">
    <text evidence="2">Carbohydrate acid metabolism; 2-dehydro-3-deoxy-D-gluconate degradation; D-glyceraldehyde 3-phosphate and pyruvate from 2-dehydro-3-deoxy-D-gluconate: step 2/2.</text>
</comment>
<comment type="caution">
    <text evidence="10">The sequence shown here is derived from an EMBL/GenBank/DDBJ whole genome shotgun (WGS) entry which is preliminary data.</text>
</comment>
<dbReference type="RefSeq" id="WP_154825359.1">
    <property type="nucleotide sequence ID" value="NZ_JACRTL010000010.1"/>
</dbReference>
<comment type="similarity">
    <text evidence="3">Belongs to the KHG/KDPG aldolase family.</text>
</comment>
<keyword evidence="7" id="KW-0704">Schiff base</keyword>
<dbReference type="InterPro" id="IPR013785">
    <property type="entry name" value="Aldolase_TIM"/>
</dbReference>
<evidence type="ECO:0000256" key="6">
    <source>
        <dbReference type="ARBA" id="ARBA00023239"/>
    </source>
</evidence>
<dbReference type="Gene3D" id="3.20.20.70">
    <property type="entry name" value="Aldolase class I"/>
    <property type="match status" value="1"/>
</dbReference>
<dbReference type="InterPro" id="IPR000887">
    <property type="entry name" value="Aldlse_KDPG_KHG"/>
</dbReference>
<dbReference type="PANTHER" id="PTHR30246">
    <property type="entry name" value="2-KETO-3-DEOXY-6-PHOSPHOGLUCONATE ALDOLASE"/>
    <property type="match status" value="1"/>
</dbReference>
<dbReference type="Proteomes" id="UP000632659">
    <property type="component" value="Unassembled WGS sequence"/>
</dbReference>
<dbReference type="NCBIfam" id="NF004325">
    <property type="entry name" value="PRK05718.1"/>
    <property type="match status" value="1"/>
</dbReference>
<keyword evidence="6 10" id="KW-0456">Lyase</keyword>
<dbReference type="InterPro" id="IPR029068">
    <property type="entry name" value="Glyas_Bleomycin-R_OHBP_Dase"/>
</dbReference>
<comment type="catalytic activity">
    <reaction evidence="1">
        <text>2-dehydro-3-deoxy-6-phospho-D-gluconate = D-glyceraldehyde 3-phosphate + pyruvate</text>
        <dbReference type="Rhea" id="RHEA:17089"/>
        <dbReference type="ChEBI" id="CHEBI:15361"/>
        <dbReference type="ChEBI" id="CHEBI:57569"/>
        <dbReference type="ChEBI" id="CHEBI:59776"/>
        <dbReference type="EC" id="4.1.2.14"/>
    </reaction>
</comment>
<comment type="subunit">
    <text evidence="4">Homotrimer.</text>
</comment>
<organism evidence="10 11">
    <name type="scientific">Massiliimalia timonensis</name>
    <dbReference type="NCBI Taxonomy" id="1987501"/>
    <lineage>
        <taxon>Bacteria</taxon>
        <taxon>Bacillati</taxon>
        <taxon>Bacillota</taxon>
        <taxon>Clostridia</taxon>
        <taxon>Eubacteriales</taxon>
        <taxon>Oscillospiraceae</taxon>
        <taxon>Massiliimalia</taxon>
    </lineage>
</organism>
<gene>
    <name evidence="10" type="primary">eda</name>
    <name evidence="10" type="ORF">H8702_13035</name>
</gene>
<dbReference type="InterPro" id="IPR031337">
    <property type="entry name" value="KDPG/KHG_AS_1"/>
</dbReference>
<evidence type="ECO:0000256" key="8">
    <source>
        <dbReference type="ARBA" id="ARBA00023277"/>
    </source>
</evidence>
<dbReference type="InterPro" id="IPR037523">
    <property type="entry name" value="VOC_core"/>
</dbReference>
<feature type="domain" description="VOC" evidence="9">
    <location>
        <begin position="211"/>
        <end position="320"/>
    </location>
</feature>
<dbReference type="InterPro" id="IPR031338">
    <property type="entry name" value="KDPG/KHG_AS_2"/>
</dbReference>
<evidence type="ECO:0000256" key="7">
    <source>
        <dbReference type="ARBA" id="ARBA00023270"/>
    </source>
</evidence>
<dbReference type="SUPFAM" id="SSF54593">
    <property type="entry name" value="Glyoxalase/Bleomycin resistance protein/Dihydroxybiphenyl dioxygenase"/>
    <property type="match status" value="1"/>
</dbReference>
<dbReference type="SUPFAM" id="SSF51569">
    <property type="entry name" value="Aldolase"/>
    <property type="match status" value="1"/>
</dbReference>
<evidence type="ECO:0000259" key="9">
    <source>
        <dbReference type="PROSITE" id="PS51819"/>
    </source>
</evidence>
<dbReference type="PROSITE" id="PS51819">
    <property type="entry name" value="VOC"/>
    <property type="match status" value="1"/>
</dbReference>
<dbReference type="CDD" id="cd00452">
    <property type="entry name" value="KDPG_aldolase"/>
    <property type="match status" value="1"/>
</dbReference>
<dbReference type="Pfam" id="PF01081">
    <property type="entry name" value="Aldolase"/>
    <property type="match status" value="1"/>
</dbReference>
<evidence type="ECO:0000313" key="10">
    <source>
        <dbReference type="EMBL" id="MBC8612015.1"/>
    </source>
</evidence>
<accession>A0A8J6P928</accession>
<dbReference type="NCBIfam" id="TIGR01182">
    <property type="entry name" value="eda"/>
    <property type="match status" value="1"/>
</dbReference>
<keyword evidence="8" id="KW-0119">Carbohydrate metabolism</keyword>
<sequence length="322" mass="34675">MNEVLQKISRIGIVPVIKIENADQAVPLGKALCEGGLPCAEVTFRTKAAAEAIRRISKELPQMLVGAGTVLTTAQVDEAVEAGARFIVSPGLNPKVVRYCVERGIPITPGCANPSDVEQAIDLGLEAVKFFPAEAAGGLAMIKAMSAPYGNIKFMPTGGINAKNLNEYLAFPKILACGGSWMVNETLLKEERYDEIARLTREAVHTMLDFKIKHVGVNAKDTEDAMKTASLFGGMLQQPVLPNPRSVFAGDLVEVMSGCGRGTHGHIAISCNDVSRAVAYLESKGIEFNYDSLEYDQKGKMKLIYCKEEIGGFAVHLADKDD</sequence>
<dbReference type="PROSITE" id="PS00159">
    <property type="entry name" value="ALDOLASE_KDPG_KHG_1"/>
    <property type="match status" value="1"/>
</dbReference>
<keyword evidence="11" id="KW-1185">Reference proteome</keyword>